<dbReference type="Proteomes" id="UP001057280">
    <property type="component" value="Unassembled WGS sequence"/>
</dbReference>
<evidence type="ECO:0000313" key="2">
    <source>
        <dbReference type="Proteomes" id="UP001057280"/>
    </source>
</evidence>
<dbReference type="NCBIfam" id="TIGR01637">
    <property type="entry name" value="phage_arpU"/>
    <property type="match status" value="1"/>
</dbReference>
<comment type="caution">
    <text evidence="1">The sequence shown here is derived from an EMBL/GenBank/DDBJ whole genome shotgun (WGS) entry which is preliminary data.</text>
</comment>
<reference evidence="1" key="2">
    <citation type="journal article" date="2021" name="BMC Microbiol.">
        <title>The diversity among the species Tetragenococcus halophilus including new isolates from a lupine seed fermentation.</title>
        <authorList>
            <person name="Link T."/>
            <person name="Vogel R.F."/>
            <person name="Ehrmann M.A."/>
        </authorList>
    </citation>
    <scope>NUCLEOTIDE SEQUENCE</scope>
    <source>
        <strain evidence="1">TMW 2.2257</strain>
    </source>
</reference>
<evidence type="ECO:0000313" key="1">
    <source>
        <dbReference type="EMBL" id="MCO8297249.1"/>
    </source>
</evidence>
<proteinExistence type="predicted"/>
<name>A0AB35HLV7_TETHA</name>
<dbReference type="RefSeq" id="WP_253209908.1">
    <property type="nucleotide sequence ID" value="NZ_JACACB010000003.1"/>
</dbReference>
<sequence length="137" mass="15738">MGLLRDVDFNQTRKNAVDTLKNYRRLQRITGRSKIDIKSPIITDMPKSPSQGNKAEDALLQHINAEGELNAIIAGLMSLSLTSRAVLYYSFCDKERWTNDLIGMEVGYSRRQVDRLKREALIEFAEAYKKGKLIEFR</sequence>
<protein>
    <submittedName>
        <fullName evidence="1">Autolysin</fullName>
    </submittedName>
</protein>
<dbReference type="EMBL" id="JACACB010000003">
    <property type="protein sequence ID" value="MCO8297249.1"/>
    <property type="molecule type" value="Genomic_DNA"/>
</dbReference>
<dbReference type="InterPro" id="IPR006524">
    <property type="entry name" value="ArpU-like"/>
</dbReference>
<accession>A0AB35HLV7</accession>
<reference evidence="1" key="1">
    <citation type="submission" date="2020-06" db="EMBL/GenBank/DDBJ databases">
        <authorList>
            <person name="Link T."/>
            <person name="Ehrmann M."/>
        </authorList>
    </citation>
    <scope>NUCLEOTIDE SEQUENCE</scope>
    <source>
        <strain evidence="1">TMW 2.2257</strain>
    </source>
</reference>
<organism evidence="1 2">
    <name type="scientific">Tetragenococcus halophilus</name>
    <name type="common">Pediococcus halophilus</name>
    <dbReference type="NCBI Taxonomy" id="51669"/>
    <lineage>
        <taxon>Bacteria</taxon>
        <taxon>Bacillati</taxon>
        <taxon>Bacillota</taxon>
        <taxon>Bacilli</taxon>
        <taxon>Lactobacillales</taxon>
        <taxon>Enterococcaceae</taxon>
        <taxon>Tetragenococcus</taxon>
    </lineage>
</organism>
<dbReference type="AlphaFoldDB" id="A0AB35HLV7"/>
<gene>
    <name evidence="1" type="ORF">HXW75_02040</name>
</gene>